<name>A0ABR2EL04_9ROSI</name>
<keyword evidence="2" id="KW-1185">Reference proteome</keyword>
<dbReference type="InterPro" id="IPR044517">
    <property type="entry name" value="PHOX1-4"/>
</dbReference>
<proteinExistence type="predicted"/>
<comment type="caution">
    <text evidence="1">The sequence shown here is derived from an EMBL/GenBank/DDBJ whole genome shotgun (WGS) entry which is preliminary data.</text>
</comment>
<dbReference type="Proteomes" id="UP001472677">
    <property type="component" value="Unassembled WGS sequence"/>
</dbReference>
<evidence type="ECO:0000313" key="2">
    <source>
        <dbReference type="Proteomes" id="UP001472677"/>
    </source>
</evidence>
<dbReference type="PANTHER" id="PTHR46183">
    <property type="entry name" value="PROTEIN CLMP1"/>
    <property type="match status" value="1"/>
</dbReference>
<dbReference type="PANTHER" id="PTHR46183:SF4">
    <property type="entry name" value="PROTEIN PHOX4"/>
    <property type="match status" value="1"/>
</dbReference>
<accession>A0ABR2EL04</accession>
<dbReference type="EMBL" id="JBBPBM010000013">
    <property type="protein sequence ID" value="KAK8561857.1"/>
    <property type="molecule type" value="Genomic_DNA"/>
</dbReference>
<protein>
    <submittedName>
        <fullName evidence="1">Uncharacterized protein</fullName>
    </submittedName>
</protein>
<sequence length="133" mass="15165">MTSTDDLRLAESVGGVSRGLLSLYTVEVSSNQEPTYKEVNKENVVKSDKKLNNVVENGEAIKGTCMEDWIGQFAVFFNIHVELDFDLYLDLHDFGMKLYSEVMEDAVTSEATQELFEITTYKFQEMIVLTLFK</sequence>
<organism evidence="1 2">
    <name type="scientific">Hibiscus sabdariffa</name>
    <name type="common">roselle</name>
    <dbReference type="NCBI Taxonomy" id="183260"/>
    <lineage>
        <taxon>Eukaryota</taxon>
        <taxon>Viridiplantae</taxon>
        <taxon>Streptophyta</taxon>
        <taxon>Embryophyta</taxon>
        <taxon>Tracheophyta</taxon>
        <taxon>Spermatophyta</taxon>
        <taxon>Magnoliopsida</taxon>
        <taxon>eudicotyledons</taxon>
        <taxon>Gunneridae</taxon>
        <taxon>Pentapetalae</taxon>
        <taxon>rosids</taxon>
        <taxon>malvids</taxon>
        <taxon>Malvales</taxon>
        <taxon>Malvaceae</taxon>
        <taxon>Malvoideae</taxon>
        <taxon>Hibiscus</taxon>
    </lineage>
</organism>
<evidence type="ECO:0000313" key="1">
    <source>
        <dbReference type="EMBL" id="KAK8561857.1"/>
    </source>
</evidence>
<reference evidence="1 2" key="1">
    <citation type="journal article" date="2024" name="G3 (Bethesda)">
        <title>Genome assembly of Hibiscus sabdariffa L. provides insights into metabolisms of medicinal natural products.</title>
        <authorList>
            <person name="Kim T."/>
        </authorList>
    </citation>
    <scope>NUCLEOTIDE SEQUENCE [LARGE SCALE GENOMIC DNA]</scope>
    <source>
        <strain evidence="1">TK-2024</strain>
        <tissue evidence="1">Old leaves</tissue>
    </source>
</reference>
<gene>
    <name evidence="1" type="ORF">V6N12_048914</name>
</gene>